<dbReference type="Proteomes" id="UP001229244">
    <property type="component" value="Unassembled WGS sequence"/>
</dbReference>
<accession>A0AAE4AUD3</accession>
<dbReference type="Gene3D" id="3.40.50.2300">
    <property type="match status" value="1"/>
</dbReference>
<name>A0AAE4AUD3_9HYPH</name>
<dbReference type="InterPro" id="IPR036388">
    <property type="entry name" value="WH-like_DNA-bd_sf"/>
</dbReference>
<dbReference type="PIRSF" id="PIRSF036382">
    <property type="entry name" value="RR_antiterm"/>
    <property type="match status" value="1"/>
</dbReference>
<gene>
    <name evidence="2" type="ORF">J2S73_002221</name>
</gene>
<dbReference type="PROSITE" id="PS50921">
    <property type="entry name" value="ANTAR"/>
    <property type="match status" value="1"/>
</dbReference>
<sequence length="219" mass="24342">MAIEVLRDLRGLRVQVIHPPDAEGQGLVEQFHRIGCLTETQWPVPDDFSPTADVAVLAIEYEARDQIRKLTKHRGGQIQPTIIAIVGYEDPSTLQIVLESGALAIVERPIRPFGLLSNLTVARSLWLQRMEAEKRARKLERRLSGMQQVQKAKSILMNSQGITEDEAYGMLRKQAMAKRMAMEDLAAAIINANDVLGGVNGLDKPARSKTRLRPAEDDA</sequence>
<dbReference type="Gene3D" id="1.10.10.10">
    <property type="entry name" value="Winged helix-like DNA-binding domain superfamily/Winged helix DNA-binding domain"/>
    <property type="match status" value="1"/>
</dbReference>
<keyword evidence="3" id="KW-1185">Reference proteome</keyword>
<protein>
    <submittedName>
        <fullName evidence="2">AmiR/NasT family two-component response regulator</fullName>
    </submittedName>
</protein>
<dbReference type="RefSeq" id="WP_306885591.1">
    <property type="nucleotide sequence ID" value="NZ_JAUSUL010000002.1"/>
</dbReference>
<dbReference type="InterPro" id="IPR011006">
    <property type="entry name" value="CheY-like_superfamily"/>
</dbReference>
<dbReference type="InterPro" id="IPR008327">
    <property type="entry name" value="Sig_transdc_resp-reg_antiterm"/>
</dbReference>
<feature type="domain" description="ANTAR" evidence="1">
    <location>
        <begin position="129"/>
        <end position="190"/>
    </location>
</feature>
<dbReference type="EMBL" id="JAUSUL010000002">
    <property type="protein sequence ID" value="MDQ0315764.1"/>
    <property type="molecule type" value="Genomic_DNA"/>
</dbReference>
<dbReference type="InterPro" id="IPR005561">
    <property type="entry name" value="ANTAR"/>
</dbReference>
<organism evidence="2 3">
    <name type="scientific">Amorphus orientalis</name>
    <dbReference type="NCBI Taxonomy" id="649198"/>
    <lineage>
        <taxon>Bacteria</taxon>
        <taxon>Pseudomonadati</taxon>
        <taxon>Pseudomonadota</taxon>
        <taxon>Alphaproteobacteria</taxon>
        <taxon>Hyphomicrobiales</taxon>
        <taxon>Amorphaceae</taxon>
        <taxon>Amorphus</taxon>
    </lineage>
</organism>
<dbReference type="AlphaFoldDB" id="A0AAE4AUD3"/>
<evidence type="ECO:0000313" key="2">
    <source>
        <dbReference type="EMBL" id="MDQ0315764.1"/>
    </source>
</evidence>
<dbReference type="Pfam" id="PF21332">
    <property type="entry name" value="AmiR_N"/>
    <property type="match status" value="1"/>
</dbReference>
<comment type="caution">
    <text evidence="2">The sequence shown here is derived from an EMBL/GenBank/DDBJ whole genome shotgun (WGS) entry which is preliminary data.</text>
</comment>
<evidence type="ECO:0000313" key="3">
    <source>
        <dbReference type="Proteomes" id="UP001229244"/>
    </source>
</evidence>
<dbReference type="GO" id="GO:0003723">
    <property type="term" value="F:RNA binding"/>
    <property type="evidence" value="ECO:0007669"/>
    <property type="project" value="InterPro"/>
</dbReference>
<reference evidence="2" key="1">
    <citation type="submission" date="2023-07" db="EMBL/GenBank/DDBJ databases">
        <title>Genomic Encyclopedia of Type Strains, Phase IV (KMG-IV): sequencing the most valuable type-strain genomes for metagenomic binning, comparative biology and taxonomic classification.</title>
        <authorList>
            <person name="Goeker M."/>
        </authorList>
    </citation>
    <scope>NUCLEOTIDE SEQUENCE</scope>
    <source>
        <strain evidence="2">DSM 21202</strain>
    </source>
</reference>
<dbReference type="InterPro" id="IPR049021">
    <property type="entry name" value="AmiR_N"/>
</dbReference>
<dbReference type="Pfam" id="PF03861">
    <property type="entry name" value="ANTAR"/>
    <property type="match status" value="1"/>
</dbReference>
<dbReference type="SUPFAM" id="SSF52172">
    <property type="entry name" value="CheY-like"/>
    <property type="match status" value="1"/>
</dbReference>
<proteinExistence type="predicted"/>
<evidence type="ECO:0000259" key="1">
    <source>
        <dbReference type="PROSITE" id="PS50921"/>
    </source>
</evidence>
<dbReference type="SMART" id="SM01012">
    <property type="entry name" value="ANTAR"/>
    <property type="match status" value="1"/>
</dbReference>